<feature type="region of interest" description="Disordered" evidence="29">
    <location>
        <begin position="629"/>
        <end position="655"/>
    </location>
</feature>
<comment type="function">
    <text evidence="27">Phospholipid scramblase involved in autophagy by mediating autophagosomal membrane expansion. Cycles between the preautophagosomal structure/phagophore assembly site (PAS) and the cytoplasmic vesicle pool and supplies membrane for the growing autophagosome. Lipid scramblase activity plays a key role in preautophagosomal structure/phagophore assembly by distributing the phospholipids that arrive through ATG2 (ATG2A or ATG2B) from the cytoplasmic to the luminal leaflet of the bilayer, thereby driving autophagosomal membrane expansion. Also required to supply phosphatidylinositol 4-phosphate to the autophagosome initiation site by recruiting the phosphatidylinositol 4-kinase beta (PI4KB) in a process dependent on ARFIP2, but not ARFIP1. In addition to autophagy, also plays a role in necrotic cell death.</text>
</comment>
<dbReference type="PANTHER" id="PTHR13038">
    <property type="entry name" value="APG9 AUTOPHAGY 9"/>
    <property type="match status" value="1"/>
</dbReference>
<evidence type="ECO:0000313" key="31">
    <source>
        <dbReference type="Proteomes" id="UP000472265"/>
    </source>
</evidence>
<keyword evidence="10" id="KW-0597">Phosphoprotein</keyword>
<feature type="region of interest" description="Disordered" evidence="29">
    <location>
        <begin position="692"/>
        <end position="772"/>
    </location>
</feature>
<keyword evidence="9 28" id="KW-0813">Transport</keyword>
<evidence type="ECO:0000256" key="5">
    <source>
        <dbReference type="ARBA" id="ARBA00004477"/>
    </source>
</evidence>
<dbReference type="GO" id="GO:0005789">
    <property type="term" value="C:endoplasmic reticulum membrane"/>
    <property type="evidence" value="ECO:0007669"/>
    <property type="project" value="UniProtKB-SubCell"/>
</dbReference>
<feature type="compositionally biased region" description="Basic and acidic residues" evidence="29">
    <location>
        <begin position="693"/>
        <end position="704"/>
    </location>
</feature>
<feature type="compositionally biased region" description="Low complexity" evidence="29">
    <location>
        <begin position="733"/>
        <end position="755"/>
    </location>
</feature>
<evidence type="ECO:0000256" key="4">
    <source>
        <dbReference type="ARBA" id="ARBA00004414"/>
    </source>
</evidence>
<keyword evidence="16" id="KW-0007">Acetylation</keyword>
<keyword evidence="18" id="KW-0333">Golgi apparatus</keyword>
<dbReference type="GO" id="GO:0034045">
    <property type="term" value="C:phagophore assembly site membrane"/>
    <property type="evidence" value="ECO:0007669"/>
    <property type="project" value="UniProtKB-SubCell"/>
</dbReference>
<comment type="subcellular location">
    <subcellularLocation>
        <location evidence="7">Cytoplasmic vesicle</location>
        <location evidence="7">Autophagosome membrane</location>
        <topology evidence="7">Multi-pass membrane protein</topology>
    </subcellularLocation>
    <subcellularLocation>
        <location evidence="5">Endoplasmic reticulum membrane</location>
        <topology evidence="5">Multi-pass membrane protein</topology>
    </subcellularLocation>
    <subcellularLocation>
        <location evidence="1">Golgi apparatus</location>
        <location evidence="1">trans-Golgi network membrane</location>
        <topology evidence="1">Multi-pass membrane protein</topology>
    </subcellularLocation>
    <subcellularLocation>
        <location evidence="4">Late endosome membrane</location>
    </subcellularLocation>
    <subcellularLocation>
        <location evidence="3">Mitochondrion membrane</location>
        <topology evidence="3">Multi-pass membrane protein</topology>
    </subcellularLocation>
    <subcellularLocation>
        <location evidence="6 28">Preautophagosomal structure membrane</location>
        <topology evidence="6 28">Multi-pass membrane protein</topology>
    </subcellularLocation>
    <subcellularLocation>
        <location evidence="2">Recycling endosome membrane</location>
        <topology evidence="2">Multi-pass membrane protein</topology>
    </subcellularLocation>
</comment>
<dbReference type="Pfam" id="PF04109">
    <property type="entry name" value="ATG9"/>
    <property type="match status" value="1"/>
</dbReference>
<accession>A0A671TQ02</accession>
<keyword evidence="31" id="KW-1185">Reference proteome</keyword>
<comment type="catalytic activity">
    <reaction evidence="24">
        <text>a 1,2-diacyl-sn-glycero-3-phospho-L-serine(in) = a 1,2-diacyl-sn-glycero-3-phospho-L-serine(out)</text>
        <dbReference type="Rhea" id="RHEA:38663"/>
        <dbReference type="ChEBI" id="CHEBI:57262"/>
    </reaction>
</comment>
<dbReference type="Ensembl" id="ENSSAUT00010003630.1">
    <property type="protein sequence ID" value="ENSSAUP00010003350.1"/>
    <property type="gene ID" value="ENSSAUG00010001736.1"/>
</dbReference>
<comment type="similarity">
    <text evidence="8 28">Belongs to the ATG9 family.</text>
</comment>
<evidence type="ECO:0000256" key="12">
    <source>
        <dbReference type="ARBA" id="ARBA00022753"/>
    </source>
</evidence>
<feature type="compositionally biased region" description="Polar residues" evidence="29">
    <location>
        <begin position="756"/>
        <end position="772"/>
    </location>
</feature>
<feature type="transmembrane region" description="Helical" evidence="28">
    <location>
        <begin position="124"/>
        <end position="142"/>
    </location>
</feature>
<dbReference type="GO" id="GO:0031966">
    <property type="term" value="C:mitochondrial membrane"/>
    <property type="evidence" value="ECO:0007669"/>
    <property type="project" value="UniProtKB-SubCell"/>
</dbReference>
<evidence type="ECO:0000256" key="8">
    <source>
        <dbReference type="ARBA" id="ARBA00006185"/>
    </source>
</evidence>
<protein>
    <recommendedName>
        <fullName evidence="28">Autophagy-related protein 9</fullName>
    </recommendedName>
</protein>
<evidence type="ECO:0000256" key="13">
    <source>
        <dbReference type="ARBA" id="ARBA00022824"/>
    </source>
</evidence>
<keyword evidence="14" id="KW-0832">Ubl conjugation</keyword>
<comment type="function">
    <text evidence="28">Phospholipid scramblase involved in autophagy. Cycles between the preautophagosomal structure/phagophore assembly site (PAS) and the cytoplasmic vesicle pool and supplies membrane for the growing autophagosome. Lipid scramblase activity plays a key role in preautophagosomal structure/phagophore assembly by distributing the phospholipids that arrive through ATG2 from the cytoplasmic to the luminal leaflet of the bilayer, thereby driving autophagosomal membrane expansion.</text>
</comment>
<evidence type="ECO:0000256" key="23">
    <source>
        <dbReference type="ARBA" id="ARBA00023329"/>
    </source>
</evidence>
<evidence type="ECO:0000256" key="2">
    <source>
        <dbReference type="ARBA" id="ARBA00004195"/>
    </source>
</evidence>
<sequence>MAHFDTEYQRLEASYSDSPPGEENLLMHVPEGAKSQWHHIENLDLFFQRISFFKWFRKNGFTCMLLGEIFELVQLLFVVGFTVFLANCVDYDILFANKFVNHTDSSKVTLPDAFLPVDVCSARIRDNAFVIFVLIISGVFWLHRLVKFIYNVCCYWEIRSFYINALKMTMSELPYATWQEVQARIVEIQKEHQICIHKKELTELDIYHRILRFKNYMVAMVNKSLLPVRFRPPVLGECVFFTRGLKYNFELIFFWGPGSLFENEWSLKPEYKRGGNRLELADRLASRILWIGIANLLLCPVILVWQILYAFFSYTEVIKREPGSLGARCWSLYGRCYLRHFNELDHELMSRLSKGYKAASKYMNCFLSPLLTVVAKNVAFFAGSLLAVLIALTIYDEDVLAVEHVLSSITLLGVCITVCRSFIPDKNMVFCPEQLLRVILAHIHYMPDHWQGNAHRYETRDQFSQLFQYKAVFILEELISPVVTPIILIFSLRRKSLEIIDFFRNFTVEVVGVGDTCSFAQMDIRQHGHPAWMSEGKTEASIYQQAEDGKTELSLMHFAITNPQWQPPQETTHFISQLKERVHREATGIKLIFTLVSSAGINDGASALRSLSPVSSSLHLRGSLSAAHRAAGHTSAMSKGMAGSGTDARTVSSGSSAWEGQLTSLVLSEYASTEMSIHALYMHELHKQQSRGELSRHTWHRQDSDESSDSVPDEVRSEPNPHSRHFPRSHTFPTTVASPSAIPTSASACATGSTTLGQEGASSQSSTQRRFSGSGTCLISHYLRSARVPMGGWAEDGQAAPRHHDPLPEESSEDEMPPHIHKVNAVRCVVGMAKLLCARVLKINLHFCPPILTLGYITKPAV</sequence>
<evidence type="ECO:0000313" key="30">
    <source>
        <dbReference type="Ensembl" id="ENSSAUP00010003350.1"/>
    </source>
</evidence>
<reference evidence="30" key="3">
    <citation type="submission" date="2025-09" db="UniProtKB">
        <authorList>
            <consortium name="Ensembl"/>
        </authorList>
    </citation>
    <scope>IDENTIFICATION</scope>
</reference>
<dbReference type="InterPro" id="IPR007241">
    <property type="entry name" value="Autophagy-rel_prot_9"/>
</dbReference>
<evidence type="ECO:0000256" key="14">
    <source>
        <dbReference type="ARBA" id="ARBA00022843"/>
    </source>
</evidence>
<keyword evidence="22" id="KW-0325">Glycoprotein</keyword>
<feature type="transmembrane region" description="Helical" evidence="28">
    <location>
        <begin position="370"/>
        <end position="392"/>
    </location>
</feature>
<evidence type="ECO:0000256" key="6">
    <source>
        <dbReference type="ARBA" id="ARBA00004511"/>
    </source>
</evidence>
<evidence type="ECO:0000256" key="16">
    <source>
        <dbReference type="ARBA" id="ARBA00022990"/>
    </source>
</evidence>
<evidence type="ECO:0000256" key="20">
    <source>
        <dbReference type="ARBA" id="ARBA00023128"/>
    </source>
</evidence>
<evidence type="ECO:0000256" key="29">
    <source>
        <dbReference type="SAM" id="MobiDB-lite"/>
    </source>
</evidence>
<dbReference type="PANTHER" id="PTHR13038:SF13">
    <property type="entry name" value="AUTOPHAGY-RELATED PROTEIN 9A"/>
    <property type="match status" value="1"/>
</dbReference>
<dbReference type="GO" id="GO:0055038">
    <property type="term" value="C:recycling endosome membrane"/>
    <property type="evidence" value="ECO:0007669"/>
    <property type="project" value="UniProtKB-SubCell"/>
</dbReference>
<evidence type="ECO:0000256" key="11">
    <source>
        <dbReference type="ARBA" id="ARBA00022692"/>
    </source>
</evidence>
<keyword evidence="23" id="KW-0968">Cytoplasmic vesicle</keyword>
<dbReference type="Proteomes" id="UP000472265">
    <property type="component" value="Chromosome 16"/>
</dbReference>
<dbReference type="GO" id="GO:0034497">
    <property type="term" value="P:protein localization to phagophore assembly site"/>
    <property type="evidence" value="ECO:0007669"/>
    <property type="project" value="TreeGrafter"/>
</dbReference>
<keyword evidence="20" id="KW-0496">Mitochondrion</keyword>
<evidence type="ECO:0000256" key="22">
    <source>
        <dbReference type="ARBA" id="ARBA00023180"/>
    </source>
</evidence>
<feature type="region of interest" description="Disordered" evidence="29">
    <location>
        <begin position="792"/>
        <end position="816"/>
    </location>
</feature>
<gene>
    <name evidence="30" type="primary">ATG9A</name>
    <name evidence="30" type="synonym">LOC115566192</name>
</gene>
<keyword evidence="15 28" id="KW-1133">Transmembrane helix</keyword>
<dbReference type="GeneTree" id="ENSGT00390000014839"/>
<reference evidence="30" key="1">
    <citation type="submission" date="2021-04" db="EMBL/GenBank/DDBJ databases">
        <authorList>
            <consortium name="Wellcome Sanger Institute Data Sharing"/>
        </authorList>
    </citation>
    <scope>NUCLEOTIDE SEQUENCE [LARGE SCALE GENOMIC DNA]</scope>
</reference>
<dbReference type="GO" id="GO:0000421">
    <property type="term" value="C:autophagosome membrane"/>
    <property type="evidence" value="ECO:0007669"/>
    <property type="project" value="UniProtKB-SubCell"/>
</dbReference>
<dbReference type="GO" id="GO:0000422">
    <property type="term" value="P:autophagy of mitochondrion"/>
    <property type="evidence" value="ECO:0007669"/>
    <property type="project" value="TreeGrafter"/>
</dbReference>
<keyword evidence="19 28" id="KW-0445">Lipid transport</keyword>
<dbReference type="AlphaFoldDB" id="A0A671TQ02"/>
<name>A0A671TQ02_SPAAU</name>
<evidence type="ECO:0000256" key="21">
    <source>
        <dbReference type="ARBA" id="ARBA00023136"/>
    </source>
</evidence>
<dbReference type="GO" id="GO:0006869">
    <property type="term" value="P:lipid transport"/>
    <property type="evidence" value="ECO:0007669"/>
    <property type="project" value="UniProtKB-KW"/>
</dbReference>
<comment type="catalytic activity">
    <reaction evidence="25">
        <text>a 1,2-diacyl-sn-glycero-3-phosphoethanolamine(in) = a 1,2-diacyl-sn-glycero-3-phosphoethanolamine(out)</text>
        <dbReference type="Rhea" id="RHEA:38895"/>
        <dbReference type="ChEBI" id="CHEBI:64612"/>
    </reaction>
</comment>
<comment type="catalytic activity">
    <reaction evidence="26">
        <text>a 1,2-diacyl-sn-glycero-3-phosphocholine(in) = a 1,2-diacyl-sn-glycero-3-phosphocholine(out)</text>
        <dbReference type="Rhea" id="RHEA:38571"/>
        <dbReference type="ChEBI" id="CHEBI:57643"/>
    </reaction>
</comment>
<keyword evidence="21 28" id="KW-0472">Membrane</keyword>
<evidence type="ECO:0000256" key="28">
    <source>
        <dbReference type="RuleBase" id="RU364027"/>
    </source>
</evidence>
<feature type="transmembrane region" description="Helical" evidence="28">
    <location>
        <begin position="61"/>
        <end position="86"/>
    </location>
</feature>
<evidence type="ECO:0000256" key="24">
    <source>
        <dbReference type="ARBA" id="ARBA00024479"/>
    </source>
</evidence>
<keyword evidence="12" id="KW-0967">Endosome</keyword>
<evidence type="ECO:0000256" key="25">
    <source>
        <dbReference type="ARBA" id="ARBA00024615"/>
    </source>
</evidence>
<feature type="transmembrane region" description="Helical" evidence="28">
    <location>
        <begin position="288"/>
        <end position="312"/>
    </location>
</feature>
<keyword evidence="13" id="KW-0256">Endoplasmic reticulum</keyword>
<evidence type="ECO:0000256" key="18">
    <source>
        <dbReference type="ARBA" id="ARBA00023034"/>
    </source>
</evidence>
<evidence type="ECO:0000256" key="7">
    <source>
        <dbReference type="ARBA" id="ARBA00004542"/>
    </source>
</evidence>
<evidence type="ECO:0000256" key="1">
    <source>
        <dbReference type="ARBA" id="ARBA00004166"/>
    </source>
</evidence>
<dbReference type="GO" id="GO:0031902">
    <property type="term" value="C:late endosome membrane"/>
    <property type="evidence" value="ECO:0007669"/>
    <property type="project" value="UniProtKB-SubCell"/>
</dbReference>
<evidence type="ECO:0000256" key="26">
    <source>
        <dbReference type="ARBA" id="ARBA00024631"/>
    </source>
</evidence>
<keyword evidence="17 28" id="KW-0072">Autophagy</keyword>
<evidence type="ECO:0000256" key="27">
    <source>
        <dbReference type="ARBA" id="ARBA00045832"/>
    </source>
</evidence>
<reference evidence="30" key="2">
    <citation type="submission" date="2025-08" db="UniProtKB">
        <authorList>
            <consortium name="Ensembl"/>
        </authorList>
    </citation>
    <scope>IDENTIFICATION</scope>
</reference>
<feature type="transmembrane region" description="Helical" evidence="28">
    <location>
        <begin position="404"/>
        <end position="423"/>
    </location>
</feature>
<evidence type="ECO:0000256" key="19">
    <source>
        <dbReference type="ARBA" id="ARBA00023055"/>
    </source>
</evidence>
<dbReference type="GO" id="GO:0061709">
    <property type="term" value="P:reticulophagy"/>
    <property type="evidence" value="ECO:0007669"/>
    <property type="project" value="TreeGrafter"/>
</dbReference>
<dbReference type="GO" id="GO:0034727">
    <property type="term" value="P:piecemeal microautophagy of the nucleus"/>
    <property type="evidence" value="ECO:0007669"/>
    <property type="project" value="TreeGrafter"/>
</dbReference>
<organism evidence="30 31">
    <name type="scientific">Sparus aurata</name>
    <name type="common">Gilthead sea bream</name>
    <dbReference type="NCBI Taxonomy" id="8175"/>
    <lineage>
        <taxon>Eukaryota</taxon>
        <taxon>Metazoa</taxon>
        <taxon>Chordata</taxon>
        <taxon>Craniata</taxon>
        <taxon>Vertebrata</taxon>
        <taxon>Euteleostomi</taxon>
        <taxon>Actinopterygii</taxon>
        <taxon>Neopterygii</taxon>
        <taxon>Teleostei</taxon>
        <taxon>Neoteleostei</taxon>
        <taxon>Acanthomorphata</taxon>
        <taxon>Eupercaria</taxon>
        <taxon>Spariformes</taxon>
        <taxon>Sparidae</taxon>
        <taxon>Sparus</taxon>
    </lineage>
</organism>
<evidence type="ECO:0000256" key="17">
    <source>
        <dbReference type="ARBA" id="ARBA00023006"/>
    </source>
</evidence>
<dbReference type="GO" id="GO:0005794">
    <property type="term" value="C:Golgi apparatus"/>
    <property type="evidence" value="ECO:0007669"/>
    <property type="project" value="UniProtKB-SubCell"/>
</dbReference>
<evidence type="ECO:0000256" key="3">
    <source>
        <dbReference type="ARBA" id="ARBA00004225"/>
    </source>
</evidence>
<keyword evidence="11 28" id="KW-0812">Transmembrane</keyword>
<proteinExistence type="inferred from homology"/>
<evidence type="ECO:0000256" key="15">
    <source>
        <dbReference type="ARBA" id="ARBA00022989"/>
    </source>
</evidence>
<evidence type="ECO:0000256" key="9">
    <source>
        <dbReference type="ARBA" id="ARBA00022448"/>
    </source>
</evidence>
<evidence type="ECO:0000256" key="10">
    <source>
        <dbReference type="ARBA" id="ARBA00022553"/>
    </source>
</evidence>